<evidence type="ECO:0000256" key="2">
    <source>
        <dbReference type="ARBA" id="ARBA00023002"/>
    </source>
</evidence>
<accession>A0A2I2G891</accession>
<dbReference type="PANTHER" id="PTHR43180:SF66">
    <property type="entry name" value="SHORT-CHAIN DEHYDROGENASE_REDUCTASE FAMILY PROTEIN"/>
    <property type="match status" value="1"/>
</dbReference>
<dbReference type="Proteomes" id="UP000234275">
    <property type="component" value="Unassembled WGS sequence"/>
</dbReference>
<dbReference type="Pfam" id="PF00106">
    <property type="entry name" value="adh_short"/>
    <property type="match status" value="1"/>
</dbReference>
<dbReference type="SUPFAM" id="SSF51735">
    <property type="entry name" value="NAD(P)-binding Rossmann-fold domains"/>
    <property type="match status" value="1"/>
</dbReference>
<dbReference type="InterPro" id="IPR057326">
    <property type="entry name" value="KR_dom"/>
</dbReference>
<name>A0A2I2G891_9EURO</name>
<dbReference type="EMBL" id="MSFO01000004">
    <property type="protein sequence ID" value="PLB49084.1"/>
    <property type="molecule type" value="Genomic_DNA"/>
</dbReference>
<gene>
    <name evidence="4" type="ORF">P170DRAFT_358372</name>
</gene>
<protein>
    <submittedName>
        <fullName evidence="4">Dehydrogenase with different specificitie</fullName>
    </submittedName>
</protein>
<evidence type="ECO:0000259" key="3">
    <source>
        <dbReference type="SMART" id="SM00822"/>
    </source>
</evidence>
<dbReference type="PANTHER" id="PTHR43180">
    <property type="entry name" value="3-OXOACYL-(ACYL-CARRIER-PROTEIN) REDUCTASE (AFU_ORTHOLOGUE AFUA_6G11210)"/>
    <property type="match status" value="1"/>
</dbReference>
<dbReference type="STRING" id="1392250.A0A2I2G891"/>
<dbReference type="Gene3D" id="3.40.50.720">
    <property type="entry name" value="NAD(P)-binding Rossmann-like Domain"/>
    <property type="match status" value="1"/>
</dbReference>
<feature type="domain" description="Ketoreductase" evidence="3">
    <location>
        <begin position="17"/>
        <end position="225"/>
    </location>
</feature>
<comment type="similarity">
    <text evidence="1">Belongs to the short-chain dehydrogenases/reductases (SDR) family.</text>
</comment>
<reference evidence="4 5" key="1">
    <citation type="submission" date="2016-12" db="EMBL/GenBank/DDBJ databases">
        <title>The genomes of Aspergillus section Nigri reveals drivers in fungal speciation.</title>
        <authorList>
            <consortium name="DOE Joint Genome Institute"/>
            <person name="Vesth T.C."/>
            <person name="Nybo J."/>
            <person name="Theobald S."/>
            <person name="Brandl J."/>
            <person name="Frisvad J.C."/>
            <person name="Nielsen K.F."/>
            <person name="Lyhne E.K."/>
            <person name="Kogle M.E."/>
            <person name="Kuo A."/>
            <person name="Riley R."/>
            <person name="Clum A."/>
            <person name="Nolan M."/>
            <person name="Lipzen A."/>
            <person name="Salamov A."/>
            <person name="Henrissat B."/>
            <person name="Wiebenga A."/>
            <person name="De Vries R.P."/>
            <person name="Grigoriev I.V."/>
            <person name="Mortensen U.H."/>
            <person name="Andersen M.R."/>
            <person name="Baker S.E."/>
        </authorList>
    </citation>
    <scope>NUCLEOTIDE SEQUENCE [LARGE SCALE GENOMIC DNA]</scope>
    <source>
        <strain evidence="4 5">IBT 23096</strain>
    </source>
</reference>
<dbReference type="PRINTS" id="PR00081">
    <property type="entry name" value="GDHRDH"/>
</dbReference>
<evidence type="ECO:0000256" key="1">
    <source>
        <dbReference type="ARBA" id="ARBA00006484"/>
    </source>
</evidence>
<evidence type="ECO:0000313" key="4">
    <source>
        <dbReference type="EMBL" id="PLB49084.1"/>
    </source>
</evidence>
<proteinExistence type="inferred from homology"/>
<dbReference type="VEuPathDB" id="FungiDB:P170DRAFT_358372"/>
<dbReference type="GO" id="GO:0016491">
    <property type="term" value="F:oxidoreductase activity"/>
    <property type="evidence" value="ECO:0007669"/>
    <property type="project" value="UniProtKB-KW"/>
</dbReference>
<dbReference type="InterPro" id="IPR002347">
    <property type="entry name" value="SDR_fam"/>
</dbReference>
<keyword evidence="2" id="KW-0560">Oxidoreductase</keyword>
<comment type="caution">
    <text evidence="4">The sequence shown here is derived from an EMBL/GenBank/DDBJ whole genome shotgun (WGS) entry which is preliminary data.</text>
</comment>
<sequence length="303" mass="32572">MQEYHLDASILAHAATKTVIITGAANGIGAATATLFNKHSANVVIADLESCREKAESLIQSLAHPDRAVFIPADILNWTDMTTLFNKAAQKFGPVHIVIANAGTMESRPALDLNDVDDEGNLKESTEAFKVIDINLKGTLNTLRLAMHHMKSNKTPGSVVLLASTSGYFGGTGVAAYVASKHGVIGLLRASQQTAQKYGIRVNAVAPFFTPTQITAGFAQRWKEAGLDANTPGAVAGAIANLAVDQERRGECILVAGKYLRHLESTRTRLLPDWLGQDVAEFMGRAMQFFVEIGGYVLPQWRG</sequence>
<keyword evidence="5" id="KW-1185">Reference proteome</keyword>
<dbReference type="InterPro" id="IPR036291">
    <property type="entry name" value="NAD(P)-bd_dom_sf"/>
</dbReference>
<organism evidence="4 5">
    <name type="scientific">Aspergillus steynii IBT 23096</name>
    <dbReference type="NCBI Taxonomy" id="1392250"/>
    <lineage>
        <taxon>Eukaryota</taxon>
        <taxon>Fungi</taxon>
        <taxon>Dikarya</taxon>
        <taxon>Ascomycota</taxon>
        <taxon>Pezizomycotina</taxon>
        <taxon>Eurotiomycetes</taxon>
        <taxon>Eurotiomycetidae</taxon>
        <taxon>Eurotiales</taxon>
        <taxon>Aspergillaceae</taxon>
        <taxon>Aspergillus</taxon>
        <taxon>Aspergillus subgen. Circumdati</taxon>
    </lineage>
</organism>
<evidence type="ECO:0000313" key="5">
    <source>
        <dbReference type="Proteomes" id="UP000234275"/>
    </source>
</evidence>
<dbReference type="OrthoDB" id="5371740at2759"/>
<dbReference type="GeneID" id="36551985"/>
<dbReference type="SMART" id="SM00822">
    <property type="entry name" value="PKS_KR"/>
    <property type="match status" value="1"/>
</dbReference>
<dbReference type="RefSeq" id="XP_024704386.1">
    <property type="nucleotide sequence ID" value="XM_024844285.1"/>
</dbReference>
<dbReference type="AlphaFoldDB" id="A0A2I2G891"/>